<proteinExistence type="predicted"/>
<protein>
    <submittedName>
        <fullName evidence="1">DUF1579 domain-containing protein</fullName>
    </submittedName>
</protein>
<dbReference type="Pfam" id="PF07617">
    <property type="entry name" value="DUF1579"/>
    <property type="match status" value="1"/>
</dbReference>
<accession>A0A4Q5LTM8</accession>
<comment type="caution">
    <text evidence="1">The sequence shown here is derived from an EMBL/GenBank/DDBJ whole genome shotgun (WGS) entry which is preliminary data.</text>
</comment>
<reference evidence="1 2" key="1">
    <citation type="submission" date="2019-02" db="EMBL/GenBank/DDBJ databases">
        <title>Bacterial novel species Emticicia sp. 17J42-9 isolated from soil.</title>
        <authorList>
            <person name="Jung H.-Y."/>
        </authorList>
    </citation>
    <scope>NUCLEOTIDE SEQUENCE [LARGE SCALE GENOMIC DNA]</scope>
    <source>
        <strain evidence="1 2">17J42-9</strain>
    </source>
</reference>
<dbReference type="AlphaFoldDB" id="A0A4Q5LTM8"/>
<sequence length="148" mass="16824">MENKTIALGHLNKFAGQWHTEGVVLPTASHAAIEVKGTDTYEWLPGNFFLLHKVDVLMGDNHVQTLEVIGFDESANHFTMQSYDNKGHSTLMTATHVDDLWIFKGESMLFRGKFSENDTVFSGVWEQLNHEKVWAPYMNIKLVKVGEE</sequence>
<name>A0A4Q5LTM8_9BACT</name>
<dbReference type="RefSeq" id="WP_130023859.1">
    <property type="nucleotide sequence ID" value="NZ_SEWF01000062.1"/>
</dbReference>
<keyword evidence="2" id="KW-1185">Reference proteome</keyword>
<dbReference type="OrthoDB" id="8481162at2"/>
<dbReference type="EMBL" id="SEWF01000062">
    <property type="protein sequence ID" value="RYU92978.1"/>
    <property type="molecule type" value="Genomic_DNA"/>
</dbReference>
<evidence type="ECO:0000313" key="2">
    <source>
        <dbReference type="Proteomes" id="UP000293162"/>
    </source>
</evidence>
<evidence type="ECO:0000313" key="1">
    <source>
        <dbReference type="EMBL" id="RYU92978.1"/>
    </source>
</evidence>
<dbReference type="InterPro" id="IPR011473">
    <property type="entry name" value="DUF1579"/>
</dbReference>
<gene>
    <name evidence="1" type="ORF">EWM59_24375</name>
</gene>
<organism evidence="1 2">
    <name type="scientific">Emticicia agri</name>
    <dbReference type="NCBI Taxonomy" id="2492393"/>
    <lineage>
        <taxon>Bacteria</taxon>
        <taxon>Pseudomonadati</taxon>
        <taxon>Bacteroidota</taxon>
        <taxon>Cytophagia</taxon>
        <taxon>Cytophagales</taxon>
        <taxon>Leadbetterellaceae</taxon>
        <taxon>Emticicia</taxon>
    </lineage>
</organism>
<dbReference type="Proteomes" id="UP000293162">
    <property type="component" value="Unassembled WGS sequence"/>
</dbReference>